<dbReference type="PANTHER" id="PTHR43400:SF10">
    <property type="entry name" value="3-OXOSTEROID 1-DEHYDROGENASE"/>
    <property type="match status" value="1"/>
</dbReference>
<dbReference type="EMBL" id="JQBR01000001">
    <property type="protein sequence ID" value="KRN67501.1"/>
    <property type="molecule type" value="Genomic_DNA"/>
</dbReference>
<gene>
    <name evidence="6" type="ORF">IV80_GL000040</name>
</gene>
<evidence type="ECO:0000313" key="7">
    <source>
        <dbReference type="Proteomes" id="UP000051568"/>
    </source>
</evidence>
<dbReference type="PANTHER" id="PTHR43400">
    <property type="entry name" value="FUMARATE REDUCTASE"/>
    <property type="match status" value="1"/>
</dbReference>
<dbReference type="InterPro" id="IPR050315">
    <property type="entry name" value="FAD-oxidoreductase_2"/>
</dbReference>
<dbReference type="STRING" id="319652.IV80_GL000040"/>
<dbReference type="SUPFAM" id="SSF51905">
    <property type="entry name" value="FAD/NAD(P)-binding domain"/>
    <property type="match status" value="1"/>
</dbReference>
<keyword evidence="4" id="KW-0560">Oxidoreductase</keyword>
<dbReference type="Proteomes" id="UP000051568">
    <property type="component" value="Unassembled WGS sequence"/>
</dbReference>
<reference evidence="6 7" key="1">
    <citation type="journal article" date="2015" name="Genome Announc.">
        <title>Expanding the biotechnology potential of lactobacilli through comparative genomics of 213 strains and associated genera.</title>
        <authorList>
            <person name="Sun Z."/>
            <person name="Harris H.M."/>
            <person name="McCann A."/>
            <person name="Guo C."/>
            <person name="Argimon S."/>
            <person name="Zhang W."/>
            <person name="Yang X."/>
            <person name="Jeffery I.B."/>
            <person name="Cooney J.C."/>
            <person name="Kagawa T.F."/>
            <person name="Liu W."/>
            <person name="Song Y."/>
            <person name="Salvetti E."/>
            <person name="Wrobel A."/>
            <person name="Rasinkangas P."/>
            <person name="Parkhill J."/>
            <person name="Rea M.C."/>
            <person name="O'Sullivan O."/>
            <person name="Ritari J."/>
            <person name="Douillard F.P."/>
            <person name="Paul Ross R."/>
            <person name="Yang R."/>
            <person name="Briner A.E."/>
            <person name="Felis G.E."/>
            <person name="de Vos W.M."/>
            <person name="Barrangou R."/>
            <person name="Klaenhammer T.R."/>
            <person name="Caufield P.W."/>
            <person name="Cui Y."/>
            <person name="Zhang H."/>
            <person name="O'Toole P.W."/>
        </authorList>
    </citation>
    <scope>NUCLEOTIDE SEQUENCE [LARGE SCALE GENOMIC DNA]</scope>
    <source>
        <strain evidence="6 7">DSM 17757</strain>
    </source>
</reference>
<keyword evidence="3" id="KW-0274">FAD</keyword>
<comment type="caution">
    <text evidence="6">The sequence shown here is derived from an EMBL/GenBank/DDBJ whole genome shotgun (WGS) entry which is preliminary data.</text>
</comment>
<dbReference type="RefSeq" id="WP_057747789.1">
    <property type="nucleotide sequence ID" value="NZ_BJVH01000001.1"/>
</dbReference>
<dbReference type="GO" id="GO:0008202">
    <property type="term" value="P:steroid metabolic process"/>
    <property type="evidence" value="ECO:0007669"/>
    <property type="project" value="UniProtKB-ARBA"/>
</dbReference>
<dbReference type="Gene3D" id="3.90.700.10">
    <property type="entry name" value="Succinate dehydrogenase/fumarate reductase flavoprotein, catalytic domain"/>
    <property type="match status" value="1"/>
</dbReference>
<evidence type="ECO:0000256" key="1">
    <source>
        <dbReference type="ARBA" id="ARBA00001974"/>
    </source>
</evidence>
<proteinExistence type="predicted"/>
<evidence type="ECO:0000313" key="6">
    <source>
        <dbReference type="EMBL" id="KRN67501.1"/>
    </source>
</evidence>
<dbReference type="GO" id="GO:0033765">
    <property type="term" value="F:steroid dehydrogenase activity, acting on the CH-CH group of donors"/>
    <property type="evidence" value="ECO:0007669"/>
    <property type="project" value="UniProtKB-ARBA"/>
</dbReference>
<dbReference type="SUPFAM" id="SSF56425">
    <property type="entry name" value="Succinate dehydrogenase/fumarate reductase flavoprotein, catalytic domain"/>
    <property type="match status" value="1"/>
</dbReference>
<organism evidence="6 7">
    <name type="scientific">Pediococcus cellicola</name>
    <dbReference type="NCBI Taxonomy" id="319652"/>
    <lineage>
        <taxon>Bacteria</taxon>
        <taxon>Bacillati</taxon>
        <taxon>Bacillota</taxon>
        <taxon>Bacilli</taxon>
        <taxon>Lactobacillales</taxon>
        <taxon>Lactobacillaceae</taxon>
        <taxon>Pediococcus</taxon>
    </lineage>
</organism>
<dbReference type="OrthoDB" id="9806724at2"/>
<comment type="cofactor">
    <cofactor evidence="1">
        <name>FAD</name>
        <dbReference type="ChEBI" id="CHEBI:57692"/>
    </cofactor>
</comment>
<dbReference type="InterPro" id="IPR036188">
    <property type="entry name" value="FAD/NAD-bd_sf"/>
</dbReference>
<dbReference type="InterPro" id="IPR003953">
    <property type="entry name" value="FAD-dep_OxRdtase_2_FAD-bd"/>
</dbReference>
<evidence type="ECO:0000259" key="5">
    <source>
        <dbReference type="Pfam" id="PF00890"/>
    </source>
</evidence>
<sequence length="496" mass="54609">MEADVVIVGAGAAGIGAAITLADAGKKVILLEKGDKYGGAGMFGAQGLFAVESDQQKAAGEHYTIKQAYQELATYGHYRTNLSLTKSILQQSASTISWLDDHGLKTELVANTQEAHQHHPRVYHQYIDKFAGFKRLIRHYQTHGGQLLLNTAGEEILQSGHEIIGVKAKHEEKEFIINCSVVIVADGGFIGNAKMVKKYLSIDPDNLYSMGERKATGDGIRMLAQLGADTRHLGIFENHAASVVSPENHRWHNDTIFSLTNLPFLWVDHAGKRFVDESVCYDFALWGNATYAAGGFYYILLDQRFVDFISNHELNWTDAFERTFKSLAHQQTSHTVGPFSQIDVYLEEAIEMKAAWKAENVADLAMQLHVPATNLRATITRYNSLIKNHADKDFYKPANFLRFPLVQGPFYALKAKSTSLGTIGGIETNEKLEALTAEKTPILGAFVAGNDASGMYDTSYPTLEGISCAFAWNSGRIAGKSAIAFLQKVSSDSVKF</sequence>
<name>A0A0R2J0K7_9LACO</name>
<evidence type="ECO:0000256" key="4">
    <source>
        <dbReference type="ARBA" id="ARBA00023002"/>
    </source>
</evidence>
<evidence type="ECO:0000256" key="2">
    <source>
        <dbReference type="ARBA" id="ARBA00022630"/>
    </source>
</evidence>
<dbReference type="AlphaFoldDB" id="A0A0R2J0K7"/>
<dbReference type="PRINTS" id="PR00411">
    <property type="entry name" value="PNDRDTASEI"/>
</dbReference>
<feature type="domain" description="FAD-dependent oxidoreductase 2 FAD-binding" evidence="5">
    <location>
        <begin position="4"/>
        <end position="461"/>
    </location>
</feature>
<keyword evidence="7" id="KW-1185">Reference proteome</keyword>
<protein>
    <submittedName>
        <fullName evidence="6">Fumarate reductase (Flavoprotein)</fullName>
    </submittedName>
</protein>
<keyword evidence="2" id="KW-0285">Flavoprotein</keyword>
<dbReference type="InterPro" id="IPR027477">
    <property type="entry name" value="Succ_DH/fumarate_Rdtase_cat_sf"/>
</dbReference>
<dbReference type="Pfam" id="PF00890">
    <property type="entry name" value="FAD_binding_2"/>
    <property type="match status" value="1"/>
</dbReference>
<evidence type="ECO:0000256" key="3">
    <source>
        <dbReference type="ARBA" id="ARBA00022827"/>
    </source>
</evidence>
<accession>A0A0R2J0K7</accession>
<dbReference type="Gene3D" id="3.50.50.60">
    <property type="entry name" value="FAD/NAD(P)-binding domain"/>
    <property type="match status" value="2"/>
</dbReference>
<dbReference type="PATRIC" id="fig|319652.3.peg.41"/>